<proteinExistence type="predicted"/>
<dbReference type="Proteomes" id="UP000886786">
    <property type="component" value="Unassembled WGS sequence"/>
</dbReference>
<protein>
    <recommendedName>
        <fullName evidence="1">Endonuclease/exonuclease/phosphatase domain-containing protein</fullName>
    </recommendedName>
</protein>
<organism evidence="2 3">
    <name type="scientific">Candidatus Coprosoma intestinipullorum</name>
    <dbReference type="NCBI Taxonomy" id="2840752"/>
    <lineage>
        <taxon>Bacteria</taxon>
        <taxon>Bacillati</taxon>
        <taxon>Bacillota</taxon>
        <taxon>Bacillota incertae sedis</taxon>
        <taxon>Candidatus Coprosoma</taxon>
    </lineage>
</organism>
<gene>
    <name evidence="2" type="ORF">IAB27_03230</name>
</gene>
<comment type="caution">
    <text evidence="2">The sequence shown here is derived from an EMBL/GenBank/DDBJ whole genome shotgun (WGS) entry which is preliminary data.</text>
</comment>
<accession>A0A9D0ZQP8</accession>
<evidence type="ECO:0000313" key="2">
    <source>
        <dbReference type="EMBL" id="HIQ90624.1"/>
    </source>
</evidence>
<dbReference type="InterPro" id="IPR005135">
    <property type="entry name" value="Endo/exonuclease/phosphatase"/>
</dbReference>
<reference evidence="2" key="1">
    <citation type="submission" date="2020-10" db="EMBL/GenBank/DDBJ databases">
        <authorList>
            <person name="Gilroy R."/>
        </authorList>
    </citation>
    <scope>NUCLEOTIDE SEQUENCE</scope>
    <source>
        <strain evidence="2">CHK147-3167</strain>
    </source>
</reference>
<dbReference type="InterPro" id="IPR036691">
    <property type="entry name" value="Endo/exonu/phosph_ase_sf"/>
</dbReference>
<dbReference type="Gene3D" id="3.60.10.10">
    <property type="entry name" value="Endonuclease/exonuclease/phosphatase"/>
    <property type="match status" value="1"/>
</dbReference>
<dbReference type="GO" id="GO:0003824">
    <property type="term" value="F:catalytic activity"/>
    <property type="evidence" value="ECO:0007669"/>
    <property type="project" value="InterPro"/>
</dbReference>
<dbReference type="EMBL" id="DVFV01000063">
    <property type="protein sequence ID" value="HIQ90624.1"/>
    <property type="molecule type" value="Genomic_DNA"/>
</dbReference>
<evidence type="ECO:0000259" key="1">
    <source>
        <dbReference type="Pfam" id="PF03372"/>
    </source>
</evidence>
<evidence type="ECO:0000313" key="3">
    <source>
        <dbReference type="Proteomes" id="UP000886786"/>
    </source>
</evidence>
<dbReference type="Pfam" id="PF03372">
    <property type="entry name" value="Exo_endo_phos"/>
    <property type="match status" value="1"/>
</dbReference>
<dbReference type="AlphaFoldDB" id="A0A9D0ZQP8"/>
<sequence length="252" mass="29226">MFTLANINVKNKVLTSKYDGGEMPKILSHIIKERQIDIICAEEVTPNYVEKLMSYLPNYQLTGKYRLTKKEIFENHSNESNPIITNQKVIETNTYSLSKNIWMLGKRSFLSLLPRIATVTTIEINNSIITIINTHLDHLTDIARKKQLEYLKQIIEKYRKNQIILTGDFNLNEDNPLFIKFAKEMEKQNLKLIKTNTSTFNNPFASLQKGPLKNFIITSPNHIFASRSLKIIETKVLEDQISDHKMILTKIK</sequence>
<feature type="domain" description="Endonuclease/exonuclease/phosphatase" evidence="1">
    <location>
        <begin position="26"/>
        <end position="244"/>
    </location>
</feature>
<reference evidence="2" key="2">
    <citation type="journal article" date="2021" name="PeerJ">
        <title>Extensive microbial diversity within the chicken gut microbiome revealed by metagenomics and culture.</title>
        <authorList>
            <person name="Gilroy R."/>
            <person name="Ravi A."/>
            <person name="Getino M."/>
            <person name="Pursley I."/>
            <person name="Horton D.L."/>
            <person name="Alikhan N.F."/>
            <person name="Baker D."/>
            <person name="Gharbi K."/>
            <person name="Hall N."/>
            <person name="Watson M."/>
            <person name="Adriaenssens E.M."/>
            <person name="Foster-Nyarko E."/>
            <person name="Jarju S."/>
            <person name="Secka A."/>
            <person name="Antonio M."/>
            <person name="Oren A."/>
            <person name="Chaudhuri R.R."/>
            <person name="La Ragione R."/>
            <person name="Hildebrand F."/>
            <person name="Pallen M.J."/>
        </authorList>
    </citation>
    <scope>NUCLEOTIDE SEQUENCE</scope>
    <source>
        <strain evidence="2">CHK147-3167</strain>
    </source>
</reference>
<dbReference type="SUPFAM" id="SSF56219">
    <property type="entry name" value="DNase I-like"/>
    <property type="match status" value="1"/>
</dbReference>
<name>A0A9D0ZQP8_9FIRM</name>